<accession>A0A382IRH9</accession>
<evidence type="ECO:0000259" key="1">
    <source>
        <dbReference type="SMART" id="SM00382"/>
    </source>
</evidence>
<feature type="domain" description="AAA+ ATPase" evidence="1">
    <location>
        <begin position="45"/>
        <end position="196"/>
    </location>
</feature>
<dbReference type="InterPro" id="IPR052026">
    <property type="entry name" value="ExeA_AAA_ATPase_DNA-bind"/>
</dbReference>
<sequence>MTAIYNDYFGLKESPFSIAPNPQYLYMSDRHRDALAHLTYGIQGDGAFILLTGEVGTGKTTVCRCLLDQIPEKVDTAFILNPKLTAVELLAAACDDLNIKYPKKASIKVLTDRINAYLLNAHSKDRRTVLIIDEAQNLSIEVLEQLRLLTNLETHQRKLLQIILLGQPELLTILAKPELRQLSKRITARFHLDALNRNEIAAYIKHRLVVAGA</sequence>
<dbReference type="InterPro" id="IPR027417">
    <property type="entry name" value="P-loop_NTPase"/>
</dbReference>
<name>A0A382IRH9_9ZZZZ</name>
<feature type="non-terminal residue" evidence="2">
    <location>
        <position position="213"/>
    </location>
</feature>
<dbReference type="GO" id="GO:0016887">
    <property type="term" value="F:ATP hydrolysis activity"/>
    <property type="evidence" value="ECO:0007669"/>
    <property type="project" value="InterPro"/>
</dbReference>
<protein>
    <recommendedName>
        <fullName evidence="1">AAA+ ATPase domain-containing protein</fullName>
    </recommendedName>
</protein>
<dbReference type="EMBL" id="UINC01068881">
    <property type="protein sequence ID" value="SVC01832.1"/>
    <property type="molecule type" value="Genomic_DNA"/>
</dbReference>
<dbReference type="SMART" id="SM00382">
    <property type="entry name" value="AAA"/>
    <property type="match status" value="1"/>
</dbReference>
<dbReference type="Gene3D" id="3.40.50.300">
    <property type="entry name" value="P-loop containing nucleotide triphosphate hydrolases"/>
    <property type="match status" value="1"/>
</dbReference>
<dbReference type="CDD" id="cd00009">
    <property type="entry name" value="AAA"/>
    <property type="match status" value="1"/>
</dbReference>
<proteinExistence type="predicted"/>
<dbReference type="PANTHER" id="PTHR35894:SF1">
    <property type="entry name" value="PHOSPHORIBULOKINASE _ URIDINE KINASE FAMILY"/>
    <property type="match status" value="1"/>
</dbReference>
<dbReference type="PANTHER" id="PTHR35894">
    <property type="entry name" value="GENERAL SECRETION PATHWAY PROTEIN A-RELATED"/>
    <property type="match status" value="1"/>
</dbReference>
<gene>
    <name evidence="2" type="ORF">METZ01_LOCUS254686</name>
</gene>
<reference evidence="2" key="1">
    <citation type="submission" date="2018-05" db="EMBL/GenBank/DDBJ databases">
        <authorList>
            <person name="Lanie J.A."/>
            <person name="Ng W.-L."/>
            <person name="Kazmierczak K.M."/>
            <person name="Andrzejewski T.M."/>
            <person name="Davidsen T.M."/>
            <person name="Wayne K.J."/>
            <person name="Tettelin H."/>
            <person name="Glass J.I."/>
            <person name="Rusch D."/>
            <person name="Podicherti R."/>
            <person name="Tsui H.-C.T."/>
            <person name="Winkler M.E."/>
        </authorList>
    </citation>
    <scope>NUCLEOTIDE SEQUENCE</scope>
</reference>
<dbReference type="Pfam" id="PF13401">
    <property type="entry name" value="AAA_22"/>
    <property type="match status" value="1"/>
</dbReference>
<dbReference type="InterPro" id="IPR049945">
    <property type="entry name" value="AAA_22"/>
</dbReference>
<dbReference type="SUPFAM" id="SSF52540">
    <property type="entry name" value="P-loop containing nucleoside triphosphate hydrolases"/>
    <property type="match status" value="1"/>
</dbReference>
<dbReference type="InterPro" id="IPR003593">
    <property type="entry name" value="AAA+_ATPase"/>
</dbReference>
<organism evidence="2">
    <name type="scientific">marine metagenome</name>
    <dbReference type="NCBI Taxonomy" id="408172"/>
    <lineage>
        <taxon>unclassified sequences</taxon>
        <taxon>metagenomes</taxon>
        <taxon>ecological metagenomes</taxon>
    </lineage>
</organism>
<evidence type="ECO:0000313" key="2">
    <source>
        <dbReference type="EMBL" id="SVC01832.1"/>
    </source>
</evidence>
<dbReference type="AlphaFoldDB" id="A0A382IRH9"/>